<keyword evidence="2" id="KW-1185">Reference proteome</keyword>
<accession>A0ABS8WNI6</accession>
<proteinExistence type="predicted"/>
<reference evidence="1 2" key="1">
    <citation type="journal article" date="2021" name="BMC Genomics">
        <title>Datura genome reveals duplications of psychoactive alkaloid biosynthetic genes and high mutation rate following tissue culture.</title>
        <authorList>
            <person name="Rajewski A."/>
            <person name="Carter-House D."/>
            <person name="Stajich J."/>
            <person name="Litt A."/>
        </authorList>
    </citation>
    <scope>NUCLEOTIDE SEQUENCE [LARGE SCALE GENOMIC DNA]</scope>
    <source>
        <strain evidence="1">AR-01</strain>
    </source>
</reference>
<organism evidence="1 2">
    <name type="scientific">Datura stramonium</name>
    <name type="common">Jimsonweed</name>
    <name type="synonym">Common thornapple</name>
    <dbReference type="NCBI Taxonomy" id="4076"/>
    <lineage>
        <taxon>Eukaryota</taxon>
        <taxon>Viridiplantae</taxon>
        <taxon>Streptophyta</taxon>
        <taxon>Embryophyta</taxon>
        <taxon>Tracheophyta</taxon>
        <taxon>Spermatophyta</taxon>
        <taxon>Magnoliopsida</taxon>
        <taxon>eudicotyledons</taxon>
        <taxon>Gunneridae</taxon>
        <taxon>Pentapetalae</taxon>
        <taxon>asterids</taxon>
        <taxon>lamiids</taxon>
        <taxon>Solanales</taxon>
        <taxon>Solanaceae</taxon>
        <taxon>Solanoideae</taxon>
        <taxon>Datureae</taxon>
        <taxon>Datura</taxon>
    </lineage>
</organism>
<evidence type="ECO:0000313" key="2">
    <source>
        <dbReference type="Proteomes" id="UP000823775"/>
    </source>
</evidence>
<protein>
    <submittedName>
        <fullName evidence="1">Uncharacterized protein</fullName>
    </submittedName>
</protein>
<dbReference type="Proteomes" id="UP000823775">
    <property type="component" value="Unassembled WGS sequence"/>
</dbReference>
<dbReference type="EMBL" id="JACEIK010008756">
    <property type="protein sequence ID" value="MCE3051586.1"/>
    <property type="molecule type" value="Genomic_DNA"/>
</dbReference>
<comment type="caution">
    <text evidence="1">The sequence shown here is derived from an EMBL/GenBank/DDBJ whole genome shotgun (WGS) entry which is preliminary data.</text>
</comment>
<sequence>MYLHQLHLELPFLLCSPNGTKAYVVTLYNLDGSGCKHDNTKLTFLIDPILKIIKRDIDKALANGSCYNSKSRAKGLHSLGYWCRRSYCCTTSRHGQAWILGVGPSSCVLDIADVSTTTIVPTTTTQSEEVGQAQEDKRT</sequence>
<gene>
    <name evidence="1" type="ORF">HAX54_050267</name>
</gene>
<evidence type="ECO:0000313" key="1">
    <source>
        <dbReference type="EMBL" id="MCE3051586.1"/>
    </source>
</evidence>
<name>A0ABS8WNI6_DATST</name>